<evidence type="ECO:0000313" key="1">
    <source>
        <dbReference type="EMBL" id="EEF43549.1"/>
    </source>
</evidence>
<dbReference type="InParanoid" id="B9RYL2"/>
<gene>
    <name evidence="1" type="ORF">RCOM_1130170</name>
</gene>
<proteinExistence type="predicted"/>
<organism evidence="1 2">
    <name type="scientific">Ricinus communis</name>
    <name type="common">Castor bean</name>
    <dbReference type="NCBI Taxonomy" id="3988"/>
    <lineage>
        <taxon>Eukaryota</taxon>
        <taxon>Viridiplantae</taxon>
        <taxon>Streptophyta</taxon>
        <taxon>Embryophyta</taxon>
        <taxon>Tracheophyta</taxon>
        <taxon>Spermatophyta</taxon>
        <taxon>Magnoliopsida</taxon>
        <taxon>eudicotyledons</taxon>
        <taxon>Gunneridae</taxon>
        <taxon>Pentapetalae</taxon>
        <taxon>rosids</taxon>
        <taxon>fabids</taxon>
        <taxon>Malpighiales</taxon>
        <taxon>Euphorbiaceae</taxon>
        <taxon>Acalyphoideae</taxon>
        <taxon>Acalypheae</taxon>
        <taxon>Ricinus</taxon>
    </lineage>
</organism>
<sequence>MTNGGSWKRAYSLGASLSATPTTPPPDILIKDFIIPPSTIISMPRGGRIASLMAPNDLDFLLAYSLTRTIHVSTLLGDHRAFLLLVTHLHLCLFVDSPTVGGPDVSDRRGISDARPGLACRLPRMPKPLCTDPEAYHQFIMVLSLCEKFSSILGFYPKLILTPLEVPLLHEISSFFDMGVFVIRDHLRGPNLKLSSFIGILSQFAPNSRTWLRVLQFFLKARFLFDREDGLEDLKLILVLAQMCALSKITPLMLADTLTELDRVKRDKSTQFSGNLVVLQRVPSIPIEFGFGPMFARLVDKIAFTWPRHLIHWNVDFKDDFIDEEYHQWVTSQCL</sequence>
<evidence type="ECO:0000313" key="2">
    <source>
        <dbReference type="Proteomes" id="UP000008311"/>
    </source>
</evidence>
<dbReference type="Proteomes" id="UP000008311">
    <property type="component" value="Unassembled WGS sequence"/>
</dbReference>
<accession>B9RYL2</accession>
<dbReference type="EMBL" id="EQ973831">
    <property type="protein sequence ID" value="EEF43549.1"/>
    <property type="molecule type" value="Genomic_DNA"/>
</dbReference>
<name>B9RYL2_RICCO</name>
<keyword evidence="2" id="KW-1185">Reference proteome</keyword>
<protein>
    <submittedName>
        <fullName evidence="1">Uncharacterized protein</fullName>
    </submittedName>
</protein>
<reference evidence="2" key="1">
    <citation type="journal article" date="2010" name="Nat. Biotechnol.">
        <title>Draft genome sequence of the oilseed species Ricinus communis.</title>
        <authorList>
            <person name="Chan A.P."/>
            <person name="Crabtree J."/>
            <person name="Zhao Q."/>
            <person name="Lorenzi H."/>
            <person name="Orvis J."/>
            <person name="Puiu D."/>
            <person name="Melake-Berhan A."/>
            <person name="Jones K.M."/>
            <person name="Redman J."/>
            <person name="Chen G."/>
            <person name="Cahoon E.B."/>
            <person name="Gedil M."/>
            <person name="Stanke M."/>
            <person name="Haas B.J."/>
            <person name="Wortman J.R."/>
            <person name="Fraser-Liggett C.M."/>
            <person name="Ravel J."/>
            <person name="Rabinowicz P.D."/>
        </authorList>
    </citation>
    <scope>NUCLEOTIDE SEQUENCE [LARGE SCALE GENOMIC DNA]</scope>
    <source>
        <strain evidence="2">cv. Hale</strain>
    </source>
</reference>
<dbReference type="AlphaFoldDB" id="B9RYL2"/>